<name>A0A2N6VMS6_9MICO</name>
<keyword evidence="2" id="KW-0813">Transport</keyword>
<feature type="transmembrane region" description="Helical" evidence="8">
    <location>
        <begin position="38"/>
        <end position="60"/>
    </location>
</feature>
<keyword evidence="4 8" id="KW-0812">Transmembrane</keyword>
<comment type="subcellular location">
    <subcellularLocation>
        <location evidence="1">Cell membrane</location>
        <topology evidence="1">Multi-pass membrane protein</topology>
    </subcellularLocation>
</comment>
<evidence type="ECO:0000256" key="2">
    <source>
        <dbReference type="ARBA" id="ARBA00022448"/>
    </source>
</evidence>
<dbReference type="PANTHER" id="PTHR32024:SF1">
    <property type="entry name" value="KTR SYSTEM POTASSIUM UPTAKE PROTEIN B"/>
    <property type="match status" value="1"/>
</dbReference>
<keyword evidence="3" id="KW-1003">Cell membrane</keyword>
<feature type="transmembrane region" description="Helical" evidence="8">
    <location>
        <begin position="370"/>
        <end position="393"/>
    </location>
</feature>
<dbReference type="InterPro" id="IPR003445">
    <property type="entry name" value="Cat_transpt"/>
</dbReference>
<feature type="transmembrane region" description="Helical" evidence="8">
    <location>
        <begin position="183"/>
        <end position="203"/>
    </location>
</feature>
<dbReference type="EMBL" id="PNHK01000002">
    <property type="protein sequence ID" value="PMD05450.1"/>
    <property type="molecule type" value="Genomic_DNA"/>
</dbReference>
<evidence type="ECO:0000256" key="8">
    <source>
        <dbReference type="SAM" id="Phobius"/>
    </source>
</evidence>
<dbReference type="Proteomes" id="UP000235598">
    <property type="component" value="Unassembled WGS sequence"/>
</dbReference>
<dbReference type="GO" id="GO:0008324">
    <property type="term" value="F:monoatomic cation transmembrane transporter activity"/>
    <property type="evidence" value="ECO:0007669"/>
    <property type="project" value="InterPro"/>
</dbReference>
<dbReference type="Pfam" id="PF02386">
    <property type="entry name" value="TrkH"/>
    <property type="match status" value="1"/>
</dbReference>
<dbReference type="GO" id="GO:0005886">
    <property type="term" value="C:plasma membrane"/>
    <property type="evidence" value="ECO:0007669"/>
    <property type="project" value="UniProtKB-SubCell"/>
</dbReference>
<dbReference type="PANTHER" id="PTHR32024">
    <property type="entry name" value="TRK SYSTEM POTASSIUM UPTAKE PROTEIN TRKG-RELATED"/>
    <property type="match status" value="1"/>
</dbReference>
<feature type="transmembrane region" description="Helical" evidence="8">
    <location>
        <begin position="96"/>
        <end position="123"/>
    </location>
</feature>
<evidence type="ECO:0000313" key="9">
    <source>
        <dbReference type="EMBL" id="PMD05450.1"/>
    </source>
</evidence>
<dbReference type="GO" id="GO:0030001">
    <property type="term" value="P:metal ion transport"/>
    <property type="evidence" value="ECO:0007669"/>
    <property type="project" value="UniProtKB-ARBA"/>
</dbReference>
<feature type="transmembrane region" description="Helical" evidence="8">
    <location>
        <begin position="253"/>
        <end position="272"/>
    </location>
</feature>
<dbReference type="OrthoDB" id="9810952at2"/>
<evidence type="ECO:0000256" key="7">
    <source>
        <dbReference type="ARBA" id="ARBA00023136"/>
    </source>
</evidence>
<comment type="caution">
    <text evidence="9">The sequence shown here is derived from an EMBL/GenBank/DDBJ whole genome shotgun (WGS) entry which is preliminary data.</text>
</comment>
<dbReference type="RefSeq" id="WP_102238485.1">
    <property type="nucleotide sequence ID" value="NZ_JBDMHW010000003.1"/>
</dbReference>
<dbReference type="AlphaFoldDB" id="A0A2N6VMS6"/>
<reference evidence="9 10" key="1">
    <citation type="submission" date="2017-09" db="EMBL/GenBank/DDBJ databases">
        <title>Bacterial strain isolated from the female urinary microbiota.</title>
        <authorList>
            <person name="Thomas-White K."/>
            <person name="Kumar N."/>
            <person name="Forster S."/>
            <person name="Putonti C."/>
            <person name="Lawley T."/>
            <person name="Wolfe A.J."/>
        </authorList>
    </citation>
    <scope>NUCLEOTIDE SEQUENCE [LARGE SCALE GENOMIC DNA]</scope>
    <source>
        <strain evidence="9 10">UMB1301</strain>
    </source>
</reference>
<feature type="transmembrane region" description="Helical" evidence="8">
    <location>
        <begin position="215"/>
        <end position="241"/>
    </location>
</feature>
<evidence type="ECO:0000256" key="5">
    <source>
        <dbReference type="ARBA" id="ARBA00022989"/>
    </source>
</evidence>
<feature type="transmembrane region" description="Helical" evidence="8">
    <location>
        <begin position="150"/>
        <end position="171"/>
    </location>
</feature>
<evidence type="ECO:0000313" key="10">
    <source>
        <dbReference type="Proteomes" id="UP000235598"/>
    </source>
</evidence>
<evidence type="ECO:0000256" key="4">
    <source>
        <dbReference type="ARBA" id="ARBA00022692"/>
    </source>
</evidence>
<evidence type="ECO:0000256" key="3">
    <source>
        <dbReference type="ARBA" id="ARBA00022475"/>
    </source>
</evidence>
<evidence type="ECO:0000256" key="6">
    <source>
        <dbReference type="ARBA" id="ARBA00023065"/>
    </source>
</evidence>
<protein>
    <submittedName>
        <fullName evidence="9">Potassium transporter Trk</fullName>
    </submittedName>
</protein>
<keyword evidence="7 8" id="KW-0472">Membrane</keyword>
<accession>A0A2N6VMS6</accession>
<evidence type="ECO:0000256" key="1">
    <source>
        <dbReference type="ARBA" id="ARBA00004651"/>
    </source>
</evidence>
<keyword evidence="5 8" id="KW-1133">Transmembrane helix</keyword>
<feature type="transmembrane region" description="Helical" evidence="8">
    <location>
        <begin position="427"/>
        <end position="450"/>
    </location>
</feature>
<organism evidence="9 10">
    <name type="scientific">Brevibacterium paucivorans</name>
    <dbReference type="NCBI Taxonomy" id="170994"/>
    <lineage>
        <taxon>Bacteria</taxon>
        <taxon>Bacillati</taxon>
        <taxon>Actinomycetota</taxon>
        <taxon>Actinomycetes</taxon>
        <taxon>Micrococcales</taxon>
        <taxon>Brevibacteriaceae</taxon>
        <taxon>Brevibacterium</taxon>
    </lineage>
</organism>
<keyword evidence="6" id="KW-0406">Ion transport</keyword>
<gene>
    <name evidence="9" type="ORF">CJ199_05385</name>
</gene>
<sequence length="469" mass="50062">MLSFVSSPKRTFSEVVFSPGRRTRDFIDRVAEASPARLAIFSFLAVVALFTVLLLLPIAHQNPGEISFARSLTVTVSAVCVTGLTPVDFQDYWTGFGLVTIVVAVQVGGLGILTLASVLGMVVSKGLGVRQRLIAMQATNTGSLGQVGSLLRAVIMTALAVESVIFAMLFPRFLMRGEEVGTAVWYSVFYSVSSFNNAGFSIHPGGIAYFADDPWILFTLMLSVFVGSLGFPVILVATILWNKPRSWDLHTKLTLTTSAVLVAVGFFLYFGLEYNNPDTLGNKGFGATFWETLFMSVMTRSGGFNTIDMALLSPASHLVTDILMFIGGGSSSTAGGVKVTTLAVLVMAAWAEARGYDDVTAFGRRIGHNVVRVAISVVFAGLALVLVGTIALLQVTHESLDMVLFEVISAFGTVGLSSGITSTAPDSGLYILSSLMLLGRLGTITLAAAVSSRSTKRLFRYPEERPIIG</sequence>
<proteinExistence type="predicted"/>